<reference evidence="1" key="2">
    <citation type="journal article" date="2015" name="Fish Shellfish Immunol.">
        <title>Early steps in the European eel (Anguilla anguilla)-Vibrio vulnificus interaction in the gills: Role of the RtxA13 toxin.</title>
        <authorList>
            <person name="Callol A."/>
            <person name="Pajuelo D."/>
            <person name="Ebbesson L."/>
            <person name="Teles M."/>
            <person name="MacKenzie S."/>
            <person name="Amaro C."/>
        </authorList>
    </citation>
    <scope>NUCLEOTIDE SEQUENCE</scope>
</reference>
<dbReference type="AlphaFoldDB" id="A0A0E9V154"/>
<proteinExistence type="predicted"/>
<sequence length="23" mass="2583">MGILCHFTVRSISIWTVAQFSSV</sequence>
<organism evidence="1">
    <name type="scientific">Anguilla anguilla</name>
    <name type="common">European freshwater eel</name>
    <name type="synonym">Muraena anguilla</name>
    <dbReference type="NCBI Taxonomy" id="7936"/>
    <lineage>
        <taxon>Eukaryota</taxon>
        <taxon>Metazoa</taxon>
        <taxon>Chordata</taxon>
        <taxon>Craniata</taxon>
        <taxon>Vertebrata</taxon>
        <taxon>Euteleostomi</taxon>
        <taxon>Actinopterygii</taxon>
        <taxon>Neopterygii</taxon>
        <taxon>Teleostei</taxon>
        <taxon>Anguilliformes</taxon>
        <taxon>Anguillidae</taxon>
        <taxon>Anguilla</taxon>
    </lineage>
</organism>
<protein>
    <submittedName>
        <fullName evidence="1">Uncharacterized protein</fullName>
    </submittedName>
</protein>
<evidence type="ECO:0000313" key="1">
    <source>
        <dbReference type="EMBL" id="JAH71844.1"/>
    </source>
</evidence>
<name>A0A0E9V154_ANGAN</name>
<reference evidence="1" key="1">
    <citation type="submission" date="2014-11" db="EMBL/GenBank/DDBJ databases">
        <authorList>
            <person name="Amaro Gonzalez C."/>
        </authorList>
    </citation>
    <scope>NUCLEOTIDE SEQUENCE</scope>
</reference>
<accession>A0A0E9V154</accession>
<dbReference type="EMBL" id="GBXM01036733">
    <property type="protein sequence ID" value="JAH71844.1"/>
    <property type="molecule type" value="Transcribed_RNA"/>
</dbReference>